<evidence type="ECO:0000313" key="2">
    <source>
        <dbReference type="EMBL" id="KZD90618.1"/>
    </source>
</evidence>
<comment type="caution">
    <text evidence="2">The sequence shown here is derived from an EMBL/GenBank/DDBJ whole genome shotgun (WGS) entry which is preliminary data.</text>
</comment>
<name>A0AAP1H7F6_BACIU</name>
<evidence type="ECO:0000256" key="1">
    <source>
        <dbReference type="SAM" id="SignalP"/>
    </source>
</evidence>
<feature type="chain" id="PRO_5042973361" evidence="1">
    <location>
        <begin position="25"/>
        <end position="220"/>
    </location>
</feature>
<dbReference type="AlphaFoldDB" id="A0AAP1H7F6"/>
<reference evidence="2 3" key="1">
    <citation type="submission" date="2015-09" db="EMBL/GenBank/DDBJ databases">
        <title>Spore heat resistance.</title>
        <authorList>
            <person name="Boekhorst J."/>
            <person name="Berendsen E.M."/>
            <person name="Wells-Bennik M.H."/>
            <person name="Kuipers O.P."/>
        </authorList>
    </citation>
    <scope>NUCLEOTIDE SEQUENCE [LARGE SCALE GENOMIC DNA]</scope>
    <source>
        <strain evidence="2 3">B4122</strain>
    </source>
</reference>
<protein>
    <submittedName>
        <fullName evidence="2">Uncharacterized protein</fullName>
    </submittedName>
</protein>
<accession>A0AAP1H7F6</accession>
<sequence>MKKRSLLMPSLAALLLVPVAPASASETPRVHTPSNAMQAKLATSQAMDTELEVKKLKELGQDPEKLQFKDGQSLEVKFDDGSRIVYSLEITPTSKENLPKNLTQSDADIQATYKTYTLRKQYFYVTANANISVKADIKHEGRSLTVRRAYHGFQGTFAKNDKQSSRIIRKNATSPKMGITETSGQFTLYAFGNIADYYTRSYVLRMDIDTAGFAQLRVMQ</sequence>
<evidence type="ECO:0000313" key="3">
    <source>
        <dbReference type="Proteomes" id="UP000076442"/>
    </source>
</evidence>
<dbReference type="RefSeq" id="WP_042977629.1">
    <property type="nucleotide sequence ID" value="NZ_CM122994.1"/>
</dbReference>
<feature type="signal peptide" evidence="1">
    <location>
        <begin position="1"/>
        <end position="24"/>
    </location>
</feature>
<dbReference type="EMBL" id="LJZV01000015">
    <property type="protein sequence ID" value="KZD90618.1"/>
    <property type="molecule type" value="Genomic_DNA"/>
</dbReference>
<organism evidence="2 3">
    <name type="scientific">Bacillus subtilis</name>
    <dbReference type="NCBI Taxonomy" id="1423"/>
    <lineage>
        <taxon>Bacteria</taxon>
        <taxon>Bacillati</taxon>
        <taxon>Bacillota</taxon>
        <taxon>Bacilli</taxon>
        <taxon>Bacillales</taxon>
        <taxon>Bacillaceae</taxon>
        <taxon>Bacillus</taxon>
    </lineage>
</organism>
<gene>
    <name evidence="2" type="ORF">B4122_3045</name>
</gene>
<keyword evidence="1" id="KW-0732">Signal</keyword>
<dbReference type="Proteomes" id="UP000076442">
    <property type="component" value="Unassembled WGS sequence"/>
</dbReference>
<proteinExistence type="predicted"/>